<comment type="caution">
    <text evidence="1">The sequence shown here is derived from an EMBL/GenBank/DDBJ whole genome shotgun (WGS) entry which is preliminary data.</text>
</comment>
<reference evidence="1" key="1">
    <citation type="journal article" date="2021" name="PeerJ">
        <title>Extensive microbial diversity within the chicken gut microbiome revealed by metagenomics and culture.</title>
        <authorList>
            <person name="Gilroy R."/>
            <person name="Ravi A."/>
            <person name="Getino M."/>
            <person name="Pursley I."/>
            <person name="Horton D.L."/>
            <person name="Alikhan N.F."/>
            <person name="Baker D."/>
            <person name="Gharbi K."/>
            <person name="Hall N."/>
            <person name="Watson M."/>
            <person name="Adriaenssens E.M."/>
            <person name="Foster-Nyarko E."/>
            <person name="Jarju S."/>
            <person name="Secka A."/>
            <person name="Antonio M."/>
            <person name="Oren A."/>
            <person name="Chaudhuri R.R."/>
            <person name="La Ragione R."/>
            <person name="Hildebrand F."/>
            <person name="Pallen M.J."/>
        </authorList>
    </citation>
    <scope>NUCLEOTIDE SEQUENCE</scope>
    <source>
        <strain evidence="1">ChiHjej9B8-1298</strain>
    </source>
</reference>
<sequence length="54" mass="6326">MSKEERKPYASLGNFIAWLQNEMLVNRRRLTNENVYSPFQMSSSTFADVKKGVR</sequence>
<dbReference type="Proteomes" id="UP000824028">
    <property type="component" value="Unassembled WGS sequence"/>
</dbReference>
<dbReference type="AlphaFoldDB" id="A0A9D2E9S6"/>
<proteinExistence type="predicted"/>
<reference evidence="1" key="2">
    <citation type="submission" date="2021-04" db="EMBL/GenBank/DDBJ databases">
        <authorList>
            <person name="Gilroy R."/>
        </authorList>
    </citation>
    <scope>NUCLEOTIDE SEQUENCE</scope>
    <source>
        <strain evidence="1">ChiHjej9B8-1298</strain>
    </source>
</reference>
<name>A0A9D2E9S6_9BACE</name>
<accession>A0A9D2E9S6</accession>
<evidence type="ECO:0000313" key="1">
    <source>
        <dbReference type="EMBL" id="HIZ33659.1"/>
    </source>
</evidence>
<dbReference type="EMBL" id="DXBX01000071">
    <property type="protein sequence ID" value="HIZ33659.1"/>
    <property type="molecule type" value="Genomic_DNA"/>
</dbReference>
<protein>
    <submittedName>
        <fullName evidence="1">Uncharacterized protein</fullName>
    </submittedName>
</protein>
<organism evidence="1 2">
    <name type="scientific">Candidatus Bacteroides merdigallinarum</name>
    <dbReference type="NCBI Taxonomy" id="2838473"/>
    <lineage>
        <taxon>Bacteria</taxon>
        <taxon>Pseudomonadati</taxon>
        <taxon>Bacteroidota</taxon>
        <taxon>Bacteroidia</taxon>
        <taxon>Bacteroidales</taxon>
        <taxon>Bacteroidaceae</taxon>
        <taxon>Bacteroides</taxon>
    </lineage>
</organism>
<gene>
    <name evidence="1" type="ORF">H9814_09040</name>
</gene>
<evidence type="ECO:0000313" key="2">
    <source>
        <dbReference type="Proteomes" id="UP000824028"/>
    </source>
</evidence>